<accession>A0ABD5JXF5</accession>
<dbReference type="InterPro" id="IPR036709">
    <property type="entry name" value="Autotransporte_beta_dom_sf"/>
</dbReference>
<feature type="region of interest" description="Disordered" evidence="2">
    <location>
        <begin position="323"/>
        <end position="386"/>
    </location>
</feature>
<comment type="caution">
    <text evidence="4">The sequence shown here is derived from an EMBL/GenBank/DDBJ whole genome shotgun (WGS) entry which is preliminary data.</text>
</comment>
<organism evidence="4 5">
    <name type="scientific">Ochrobactrum teleogrylli</name>
    <dbReference type="NCBI Taxonomy" id="2479765"/>
    <lineage>
        <taxon>Bacteria</taxon>
        <taxon>Pseudomonadati</taxon>
        <taxon>Pseudomonadota</taxon>
        <taxon>Alphaproteobacteria</taxon>
        <taxon>Hyphomicrobiales</taxon>
        <taxon>Brucellaceae</taxon>
        <taxon>Brucella/Ochrobactrum group</taxon>
        <taxon>Ochrobactrum</taxon>
    </lineage>
</organism>
<dbReference type="Proteomes" id="UP001362311">
    <property type="component" value="Unassembled WGS sequence"/>
</dbReference>
<feature type="region of interest" description="Disordered" evidence="2">
    <location>
        <begin position="29"/>
        <end position="76"/>
    </location>
</feature>
<dbReference type="InterPro" id="IPR051551">
    <property type="entry name" value="Autotransporter_adhesion"/>
</dbReference>
<evidence type="ECO:0000256" key="2">
    <source>
        <dbReference type="SAM" id="MobiDB-lite"/>
    </source>
</evidence>
<proteinExistence type="predicted"/>
<dbReference type="InterPro" id="IPR012332">
    <property type="entry name" value="Autotransporter_pectin_lyase_C"/>
</dbReference>
<dbReference type="Pfam" id="PF12951">
    <property type="entry name" value="PATR"/>
    <property type="match status" value="7"/>
</dbReference>
<feature type="region of interest" description="Disordered" evidence="2">
    <location>
        <begin position="1539"/>
        <end position="1576"/>
    </location>
</feature>
<dbReference type="EMBL" id="JBBHKQ010000001">
    <property type="protein sequence ID" value="MEJ5901390.1"/>
    <property type="molecule type" value="Genomic_DNA"/>
</dbReference>
<dbReference type="RefSeq" id="WP_339440447.1">
    <property type="nucleotide sequence ID" value="NZ_JBBHKQ010000001.1"/>
</dbReference>
<dbReference type="InterPro" id="IPR005546">
    <property type="entry name" value="Autotransporte_beta"/>
</dbReference>
<dbReference type="InterPro" id="IPR043990">
    <property type="entry name" value="AC_1"/>
</dbReference>
<dbReference type="PANTHER" id="PTHR35037:SF3">
    <property type="entry name" value="C-TERMINAL REGION OF AIDA-LIKE PROTEIN"/>
    <property type="match status" value="1"/>
</dbReference>
<dbReference type="NCBIfam" id="TIGR01414">
    <property type="entry name" value="autotrans_barl"/>
    <property type="match status" value="1"/>
</dbReference>
<feature type="compositionally biased region" description="Gly residues" evidence="2">
    <location>
        <begin position="359"/>
        <end position="369"/>
    </location>
</feature>
<dbReference type="PANTHER" id="PTHR35037">
    <property type="entry name" value="C-TERMINAL REGION OF AIDA-LIKE PROTEIN"/>
    <property type="match status" value="1"/>
</dbReference>
<dbReference type="SMART" id="SM00869">
    <property type="entry name" value="Autotransporter"/>
    <property type="match status" value="1"/>
</dbReference>
<keyword evidence="1" id="KW-0732">Signal</keyword>
<dbReference type="InterPro" id="IPR011050">
    <property type="entry name" value="Pectin_lyase_fold/virulence"/>
</dbReference>
<evidence type="ECO:0000313" key="5">
    <source>
        <dbReference type="Proteomes" id="UP001362311"/>
    </source>
</evidence>
<feature type="compositionally biased region" description="Low complexity" evidence="2">
    <location>
        <begin position="162"/>
        <end position="171"/>
    </location>
</feature>
<evidence type="ECO:0000259" key="3">
    <source>
        <dbReference type="PROSITE" id="PS51208"/>
    </source>
</evidence>
<dbReference type="CDD" id="cd01344">
    <property type="entry name" value="PL2_Passenger_AT"/>
    <property type="match status" value="1"/>
</dbReference>
<dbReference type="SUPFAM" id="SSF103515">
    <property type="entry name" value="Autotransporter"/>
    <property type="match status" value="1"/>
</dbReference>
<dbReference type="NCBIfam" id="TIGR02601">
    <property type="entry name" value="autotrns_rpt"/>
    <property type="match status" value="7"/>
</dbReference>
<feature type="region of interest" description="Disordered" evidence="2">
    <location>
        <begin position="205"/>
        <end position="239"/>
    </location>
</feature>
<gene>
    <name evidence="4" type="ORF">WIX40_14845</name>
</gene>
<dbReference type="Gene3D" id="2.160.20.20">
    <property type="match status" value="1"/>
</dbReference>
<dbReference type="Gene3D" id="2.40.128.130">
    <property type="entry name" value="Autotransporter beta-domain"/>
    <property type="match status" value="1"/>
</dbReference>
<evidence type="ECO:0000256" key="1">
    <source>
        <dbReference type="ARBA" id="ARBA00022729"/>
    </source>
</evidence>
<name>A0ABD5JXF5_9HYPH</name>
<evidence type="ECO:0000313" key="4">
    <source>
        <dbReference type="EMBL" id="MEJ5901390.1"/>
    </source>
</evidence>
<protein>
    <submittedName>
        <fullName evidence="4">Autotransporter outer membrane beta-barrel domain-containing protein</fullName>
    </submittedName>
</protein>
<feature type="domain" description="Autotransporter" evidence="3">
    <location>
        <begin position="1617"/>
        <end position="1903"/>
    </location>
</feature>
<sequence length="1903" mass="190336">MGGGGGGAGGGAGGIGGVSILGTTKGGDGGAGGLHGNASGQGGDPAYTSPLHGDRGGDGQDGADATLDITPSGGGGGGGAGGYGLVVVSGGAIDNQTTITGGDGGNGGKSGAVVAVTPSNQNHPGGGGHGGGGGLGIWMSVANITATNEATVTGGNGGKGGTSPTSPNTGVPGWGVGNGGAGGAGIYGAGTGVALAGTKVVNSSSGHVTGGRGGDGGDVDTTPADIGGALTDDEKGANGGSGGAGIYGVSVVDNQGGFITGGMGGNGGVGSQYQEHDGYQQTEATGGAGGAGVVALPVADGSKASVSNSGSIIGGKGGDAGNAQTVGANAKDQSSGGRGGDGIQASGAGAKILNESGGSITGGSGGAGGTTFATDPSNGNGGDGGDGINGTGLNIINSGTITGGIGGVAGSGLDGNHGYAIHMLGGGNTLELHSGSNIVGNVLAEGTNNTFILGGDNSATFNGQLSTSTGGSENYRGFQTFIKEGDSKWTLQNTYNVDWQIRGGVLEVDDQGTLDNGVTIDTGNGTDKGFLSYNQNGATPTTFGGKINGDGGLRKEGTGELVLTGNNSYGGGTDLNSGALSVDEDIRLGGSYSGLNFNGGTLKITGTSMISTGHAISWGSNGGGFDIDDANNTFTITTDLTGNGSLTKDGAGTLSLTNLNSYAGLIAINDGKLQIGNGNLTGTLGTGSTVSVASGAQLVFDRSDDGLVISQTINGNGGLEQKGSGKTTLIGDNTYTGETVISAGTLQIGQNGAAGSLAPQSTVNIAQDAKFIISHNDASFDFTNVIQGDGQVVIDGDGTVALTNINNTYGGGTELKMGVLNIGSDQVLGTGVLTFSGGTLRVESPFTMTRDINLLDPTVTNNTFDTTQNLWFKGAMTGAATSSFTKTGAGKFWFDQSADTTAFKGIANVNDGVMQVDSTFGGRVNVNGGGVLGGNGTVGDTHVVAGGTLSGRYSTTLTIDGDLTVDRDSTVQVNIGPAPFSKELFNVKGELQLHGTLDVMTGGLSGPGVYRIFNYSGTMDDTDFVLGNVDGVSADQNDWEIQDSISGKINLISKAGLTFTYRDGTNLQGGDGEVDGGDGFWNTNASNWTEQDGSFNGKWTDSAVAYFKGSAGHVEITDDVNAAGLIFETTGYTITGAPLNLVQASPSGPAPVIQVGVDDDHSITATIDTVLQGTAGLNKTGAGTLVLTKDAQYTGVTTVSQGTLQLGNGGDQGIVVTDIVLNGDHFDNGILVFDLKDAQFNHSISGNGEVIQRGTGTTTLGANNSFSGGLTVETGTVKAGIVDTAFGTGRAAVEKGATLDLAGFNQTIGGLVGNKDDKGDGDIQLGTGILTLNQDFSTNFSGKISGTGGLVKNENGTLTLSGINNYSGVTTVNGGSLVQGAKDAFSGTSAYAVANGATVDLGGFATGMQSLENDGTVDFGGTGGTALNIAGDYAGGGTLVMSTVLGADNSTTDQMKVGGNTSGTTSVVVKNRGGLGAATVNGIELIDIAGNSGGTFNLQGDYTTKDGQQAILTSSAYAYTLQKGDASGSNTNDWYLVSQYTRNDPDGPNPPACDDPNGCPENPSNPSGPSRFSPAAPVYTSYAASMQALNQLPTLQQRRGDRYLNKSGSLRGSSEAGETDDRAIWARIEGAHNRLEPNTTAGHVQQDINTVIMQAGVDGQFYEDESGRLIAGITGQYGNGRARTSSNFDDVNGGGELNTQGWGLGGTITWYGNDGFYVDAQAQANWYKTDLRFGGGNNGLTNDNNGFGYAFSVETGKRFDIDENWSLTPQAQLMFSSVDFDTFSDSYGATVSNRDGNSLNGRLGLAANYANSWQGADSRMVNANVYGIANLYQEFLGGTSINYGGTRMKADQDRTWAGIGFGGTYAWADNKYSVYGEGTVNTSLNHFADSYAVKGNVGFKVNW</sequence>
<dbReference type="SUPFAM" id="SSF51126">
    <property type="entry name" value="Pectin lyase-like"/>
    <property type="match status" value="3"/>
</dbReference>
<feature type="compositionally biased region" description="Gly residues" evidence="2">
    <location>
        <begin position="29"/>
        <end position="43"/>
    </location>
</feature>
<reference evidence="4 5" key="1">
    <citation type="submission" date="2024-03" db="EMBL/GenBank/DDBJ databases">
        <title>Reference genomes for the five species model microbial community.</title>
        <authorList>
            <person name="Padfield D."/>
        </authorList>
    </citation>
    <scope>NUCLEOTIDE SEQUENCE [LARGE SCALE GENOMIC DNA]</scope>
    <source>
        <strain evidence="4 5">AB1</strain>
    </source>
</reference>
<feature type="region of interest" description="Disordered" evidence="2">
    <location>
        <begin position="151"/>
        <end position="176"/>
    </location>
</feature>
<feature type="compositionally biased region" description="Polar residues" evidence="2">
    <location>
        <begin position="324"/>
        <end position="335"/>
    </location>
</feature>
<dbReference type="PROSITE" id="PS51208">
    <property type="entry name" value="AUTOTRANSPORTER"/>
    <property type="match status" value="1"/>
</dbReference>
<dbReference type="InterPro" id="IPR006315">
    <property type="entry name" value="OM_autotransptr_brl_dom"/>
</dbReference>
<dbReference type="Pfam" id="PF18883">
    <property type="entry name" value="AC_1"/>
    <property type="match status" value="1"/>
</dbReference>
<dbReference type="InterPro" id="IPR013425">
    <property type="entry name" value="Autotrns_rpt"/>
</dbReference>